<comment type="caution">
    <text evidence="1">The sequence shown here is derived from an EMBL/GenBank/DDBJ whole genome shotgun (WGS) entry which is preliminary data.</text>
</comment>
<reference evidence="1 2" key="1">
    <citation type="journal article" date="2022" name="Hortic Res">
        <title>A haplotype resolved chromosomal level avocado genome allows analysis of novel avocado genes.</title>
        <authorList>
            <person name="Nath O."/>
            <person name="Fletcher S.J."/>
            <person name="Hayward A."/>
            <person name="Shaw L.M."/>
            <person name="Masouleh A.K."/>
            <person name="Furtado A."/>
            <person name="Henry R.J."/>
            <person name="Mitter N."/>
        </authorList>
    </citation>
    <scope>NUCLEOTIDE SEQUENCE [LARGE SCALE GENOMIC DNA]</scope>
    <source>
        <strain evidence="2">cv. Hass</strain>
    </source>
</reference>
<sequence length="363" mass="41409">MEMHIAEKEKLSFIRGNSQPPTEKDDGYEQWYADNQKVKRWLLMSMSLEIMKRYIRLPTTRDIWKALSKAFYYGADELQVFTLNQRAFSSKHDGRPLSVYYGELTEIFSELDHRDKVIMESETDVASYQKSVQQQRVHIFLAGLDGEFEQIRGEILRKDPIPELEECYALVHREYVRRTTMNGEPENSEASAMVTRNRSNQNWPSQHHRDPRKRNSKKTSTAAVVETKTEGDVAEKVSALAIAAGNGGKGEYQEHVQTLDYDDVHISEEGELSKLGNRDAGNFDTSDIDLAASCDEHPETEVVAPPLSKSLNEHPETEVVAPPQATDTLNQFLSEDVPDLVSEPSKKQLPPRHTREIYVRDIA</sequence>
<evidence type="ECO:0000313" key="1">
    <source>
        <dbReference type="EMBL" id="KAJ8636976.1"/>
    </source>
</evidence>
<protein>
    <submittedName>
        <fullName evidence="1">Uncharacterized protein</fullName>
    </submittedName>
</protein>
<accession>A0ACC2LUB9</accession>
<dbReference type="EMBL" id="CM056811">
    <property type="protein sequence ID" value="KAJ8636976.1"/>
    <property type="molecule type" value="Genomic_DNA"/>
</dbReference>
<proteinExistence type="predicted"/>
<evidence type="ECO:0000313" key="2">
    <source>
        <dbReference type="Proteomes" id="UP001234297"/>
    </source>
</evidence>
<keyword evidence="2" id="KW-1185">Reference proteome</keyword>
<organism evidence="1 2">
    <name type="scientific">Persea americana</name>
    <name type="common">Avocado</name>
    <dbReference type="NCBI Taxonomy" id="3435"/>
    <lineage>
        <taxon>Eukaryota</taxon>
        <taxon>Viridiplantae</taxon>
        <taxon>Streptophyta</taxon>
        <taxon>Embryophyta</taxon>
        <taxon>Tracheophyta</taxon>
        <taxon>Spermatophyta</taxon>
        <taxon>Magnoliopsida</taxon>
        <taxon>Magnoliidae</taxon>
        <taxon>Laurales</taxon>
        <taxon>Lauraceae</taxon>
        <taxon>Persea</taxon>
    </lineage>
</organism>
<gene>
    <name evidence="1" type="ORF">MRB53_011243</name>
</gene>
<name>A0ACC2LUB9_PERAE</name>
<dbReference type="Proteomes" id="UP001234297">
    <property type="component" value="Chromosome 3"/>
</dbReference>